<proteinExistence type="predicted"/>
<keyword evidence="1" id="KW-0732">Signal</keyword>
<keyword evidence="3" id="KW-1185">Reference proteome</keyword>
<dbReference type="RefSeq" id="WP_191320574.1">
    <property type="nucleotide sequence ID" value="NZ_BNCG01000019.1"/>
</dbReference>
<name>A0ABV7UGS6_9HYPH</name>
<accession>A0ABV7UGS6</accession>
<evidence type="ECO:0000256" key="1">
    <source>
        <dbReference type="SAM" id="SignalP"/>
    </source>
</evidence>
<dbReference type="EMBL" id="JBHRYC010000040">
    <property type="protein sequence ID" value="MFC3637640.1"/>
    <property type="molecule type" value="Genomic_DNA"/>
</dbReference>
<evidence type="ECO:0000313" key="3">
    <source>
        <dbReference type="Proteomes" id="UP001595704"/>
    </source>
</evidence>
<organism evidence="2 3">
    <name type="scientific">Camelimonas fluminis</name>
    <dbReference type="NCBI Taxonomy" id="1576911"/>
    <lineage>
        <taxon>Bacteria</taxon>
        <taxon>Pseudomonadati</taxon>
        <taxon>Pseudomonadota</taxon>
        <taxon>Alphaproteobacteria</taxon>
        <taxon>Hyphomicrobiales</taxon>
        <taxon>Chelatococcaceae</taxon>
        <taxon>Camelimonas</taxon>
    </lineage>
</organism>
<sequence length="85" mass="8929">MTDIVHACVAATAILTASIATPAAAGNPISSAPFDLCDAQATRKCGRFSELSRNFWKCYDPDFDACMETFRPRAAAPAGTSGSQL</sequence>
<dbReference type="Proteomes" id="UP001595704">
    <property type="component" value="Unassembled WGS sequence"/>
</dbReference>
<feature type="chain" id="PRO_5046045044" evidence="1">
    <location>
        <begin position="26"/>
        <end position="85"/>
    </location>
</feature>
<evidence type="ECO:0000313" key="2">
    <source>
        <dbReference type="EMBL" id="MFC3637640.1"/>
    </source>
</evidence>
<comment type="caution">
    <text evidence="2">The sequence shown here is derived from an EMBL/GenBank/DDBJ whole genome shotgun (WGS) entry which is preliminary data.</text>
</comment>
<reference evidence="3" key="1">
    <citation type="journal article" date="2019" name="Int. J. Syst. Evol. Microbiol.">
        <title>The Global Catalogue of Microorganisms (GCM) 10K type strain sequencing project: providing services to taxonomists for standard genome sequencing and annotation.</title>
        <authorList>
            <consortium name="The Broad Institute Genomics Platform"/>
            <consortium name="The Broad Institute Genome Sequencing Center for Infectious Disease"/>
            <person name="Wu L."/>
            <person name="Ma J."/>
        </authorList>
    </citation>
    <scope>NUCLEOTIDE SEQUENCE [LARGE SCALE GENOMIC DNA]</scope>
    <source>
        <strain evidence="3">KCTC 42282</strain>
    </source>
</reference>
<gene>
    <name evidence="2" type="ORF">ACFONL_09660</name>
</gene>
<feature type="signal peptide" evidence="1">
    <location>
        <begin position="1"/>
        <end position="25"/>
    </location>
</feature>
<protein>
    <submittedName>
        <fullName evidence="2">Uncharacterized protein</fullName>
    </submittedName>
</protein>